<evidence type="ECO:0000256" key="1">
    <source>
        <dbReference type="SAM" id="MobiDB-lite"/>
    </source>
</evidence>
<evidence type="ECO:0000313" key="3">
    <source>
        <dbReference type="Proteomes" id="UP000296049"/>
    </source>
</evidence>
<protein>
    <submittedName>
        <fullName evidence="2">Uncharacterized protein</fullName>
    </submittedName>
</protein>
<proteinExistence type="predicted"/>
<dbReference type="AlphaFoldDB" id="R0KTB8"/>
<keyword evidence="3" id="KW-1185">Reference proteome</keyword>
<organism evidence="2 3">
    <name type="scientific">Anas platyrhynchos</name>
    <name type="common">Mallard</name>
    <name type="synonym">Anas boschas</name>
    <dbReference type="NCBI Taxonomy" id="8839"/>
    <lineage>
        <taxon>Eukaryota</taxon>
        <taxon>Metazoa</taxon>
        <taxon>Chordata</taxon>
        <taxon>Craniata</taxon>
        <taxon>Vertebrata</taxon>
        <taxon>Euteleostomi</taxon>
        <taxon>Archelosauria</taxon>
        <taxon>Archosauria</taxon>
        <taxon>Dinosauria</taxon>
        <taxon>Saurischia</taxon>
        <taxon>Theropoda</taxon>
        <taxon>Coelurosauria</taxon>
        <taxon>Aves</taxon>
        <taxon>Neognathae</taxon>
        <taxon>Galloanserae</taxon>
        <taxon>Anseriformes</taxon>
        <taxon>Anatidae</taxon>
        <taxon>Anatinae</taxon>
        <taxon>Anas</taxon>
    </lineage>
</organism>
<dbReference type="EMBL" id="KB743948">
    <property type="protein sequence ID" value="EOA96523.1"/>
    <property type="molecule type" value="Genomic_DNA"/>
</dbReference>
<gene>
    <name evidence="2" type="ORF">Anapl_11225</name>
</gene>
<name>R0KTB8_ANAPL</name>
<sequence length="269" mass="29666">MSDTEKRLSLQLEQRAHRHQLSRHKILARDAESLSVATEHYRRTYPAQKSRPGKTRVKHEPAHVLSESCRLARTTHASEGGRNNTSLERLFTGAGKYLAFADLFEVRGPEAQLAYTCIHLQGPQSLAGEQSFIAASRIQGIFKNQQNLRRLQETASSFHGLHTAEMSHTNKLTHGLGQNTTLVGQIAAVTGVEAEGCEVRGHGYGREWVSIDDCMQMNGQDIGAYTIHIGNAVLCPIHTFTQLGVPHGTKHSCALASTRSLMLPEQAQK</sequence>
<accession>R0KTB8</accession>
<evidence type="ECO:0000313" key="2">
    <source>
        <dbReference type="EMBL" id="EOA96523.1"/>
    </source>
</evidence>
<dbReference type="Proteomes" id="UP000296049">
    <property type="component" value="Unassembled WGS sequence"/>
</dbReference>
<feature type="region of interest" description="Disordered" evidence="1">
    <location>
        <begin position="43"/>
        <end position="64"/>
    </location>
</feature>
<reference evidence="3" key="1">
    <citation type="journal article" date="2013" name="Nat. Genet.">
        <title>The duck genome and transcriptome provide insight into an avian influenza virus reservoir species.</title>
        <authorList>
            <person name="Huang Y."/>
            <person name="Li Y."/>
            <person name="Burt D.W."/>
            <person name="Chen H."/>
            <person name="Zhang Y."/>
            <person name="Qian W."/>
            <person name="Kim H."/>
            <person name="Gan S."/>
            <person name="Zhao Y."/>
            <person name="Li J."/>
            <person name="Yi K."/>
            <person name="Feng H."/>
            <person name="Zhu P."/>
            <person name="Li B."/>
            <person name="Liu Q."/>
            <person name="Fairley S."/>
            <person name="Magor K.E."/>
            <person name="Du Z."/>
            <person name="Hu X."/>
            <person name="Goodman L."/>
            <person name="Tafer H."/>
            <person name="Vignal A."/>
            <person name="Lee T."/>
            <person name="Kim K.W."/>
            <person name="Sheng Z."/>
            <person name="An Y."/>
            <person name="Searle S."/>
            <person name="Herrero J."/>
            <person name="Groenen M.A."/>
            <person name="Crooijmans R.P."/>
            <person name="Faraut T."/>
            <person name="Cai Q."/>
            <person name="Webster R.G."/>
            <person name="Aldridge J.R."/>
            <person name="Warren W.C."/>
            <person name="Bartschat S."/>
            <person name="Kehr S."/>
            <person name="Marz M."/>
            <person name="Stadler P.F."/>
            <person name="Smith J."/>
            <person name="Kraus R.H."/>
            <person name="Zhao Y."/>
            <person name="Ren L."/>
            <person name="Fei J."/>
            <person name="Morisson M."/>
            <person name="Kaiser P."/>
            <person name="Griffin D.K."/>
            <person name="Rao M."/>
            <person name="Pitel F."/>
            <person name="Wang J."/>
            <person name="Li N."/>
        </authorList>
    </citation>
    <scope>NUCLEOTIDE SEQUENCE [LARGE SCALE GENOMIC DNA]</scope>
</reference>